<dbReference type="SMART" id="SM00513">
    <property type="entry name" value="SAP"/>
    <property type="match status" value="2"/>
</dbReference>
<dbReference type="Proteomes" id="UP000596742">
    <property type="component" value="Unassembled WGS sequence"/>
</dbReference>
<evidence type="ECO:0000259" key="2">
    <source>
        <dbReference type="SMART" id="SM00513"/>
    </source>
</evidence>
<reference evidence="3" key="1">
    <citation type="submission" date="2018-11" db="EMBL/GenBank/DDBJ databases">
        <authorList>
            <person name="Alioto T."/>
            <person name="Alioto T."/>
        </authorList>
    </citation>
    <scope>NUCLEOTIDE SEQUENCE</scope>
</reference>
<feature type="region of interest" description="Disordered" evidence="1">
    <location>
        <begin position="285"/>
        <end position="324"/>
    </location>
</feature>
<dbReference type="InterPro" id="IPR011055">
    <property type="entry name" value="Dup_hybrid_motif"/>
</dbReference>
<evidence type="ECO:0000313" key="4">
    <source>
        <dbReference type="Proteomes" id="UP000596742"/>
    </source>
</evidence>
<evidence type="ECO:0000313" key="3">
    <source>
        <dbReference type="EMBL" id="VDI06313.1"/>
    </source>
</evidence>
<sequence length="5723" mass="646886">MSKAAFDAIAHHSGDWVKEEIQEDVDNIAAFTKGRLSTTALRKEITQNITKLVHDLLEPFQPLVGFIDPFLKLYNTVFGTIKNVKKAYDILKEGYQFARSIIDRLFGPRAHKEFPRDTRLSGNGCSGEGFYPSKKNRGSEYWSKGVDLEIEYHEDIVAPFPGYITRTNRDDEVVIKATGGSLQDVNIYITNIHPEGVDHPSDENDKGKLVSAGVKIGTATHSGCMNHIHVAFEKGEEGFIDPTRFFEGRPFSVPVWDQKCDDYKLVWKFETIAEGCILCLGEEDPAEDTSPEITSTVDQPSDLNSSDNPGSDVSSIKSDPGGMYNKFESSGVRKKRSLFGGSDKKNPFMTLLHKANTFFKKFSIKRLKMGTIINFLHKLKMTDSMNKMADVMKTIKKIIDNKPCFNPAQATDDQLVQELMERGKPFTGTRDQMIKRLTQADNQCPLLSFTMPENLVCTFDPMCMGVECCINVKLFMFLHTVKAYARFDPCQMEFHYGIDDWHNSIKLDIHIDGLKKDIRSGIKMNILGGIEIILRLEIQKTDSEAFANVGLGFCDQSDTSNCVVYVDLLKDAILPLPICHPDGSFEWPKIDWSKFFSKEAVLERLKNAGKSAAKQITQAAAGEILNALGLPKNLLLSTGPCPRPGKMTKGQLTEELKQRGLVVTGTDDERIQRLEDDDRRCKLFGKDHNLLPEITNEFLKDHLYYSVSSNCLRIDACTDFSIDLGANIPAYTKAFRAFIDVDFCKFIISFGFEGWKETLVLISYDWGTERNIPISKDIQIKLNIDKDDDRKMFIIDFGLKIVVGEKPLIDQYLLTKQEIPIPICNENFTLPGGGSFAGFLTALGGKLTGQAFDLVIKEMGLELPFGDFHVSYNIPFWFKMSPCDFDIDIKFGPFQHKTVLLNYDWGTPGVLTIGKGDKPPITINYSIDKMPNGQGFIVDVKITICFPLGDDPFCIPEHGLHMLQHQEIPACSKNFTDMMKNFSVSEIAKDFGLELKAGLKEGAVQFILERLGLEEFFSGPKCDKRRPPYSPAVQGWNNECPLSIFNLPNIEEMMSCHFTETCTGIECCVEIPYLGLTLHPFFLLDPCQYTLSFGINTINNTFSLFEYEWGKKEKISLADGVIQLEFTIKKPPEQKKFVIDLNVKTCLEEGKPCEVDEAIFQGTEVPQPMCDMEATMSLKNFSLTDWAGQVGAEIAGQLDGKFVKILLQQLGLDVMLKKPSCDPQSEMYSPAVKGWKSECPKPLSLPDLPSALTCYVPDYCTGIDCCYHFDYLDLSLNIYLYIDTCNYVIKGGIEKFTFELPFFHYNWGEEKEERLQEVIRIKYKINKLSEQKKFIVDLEFSICLEKDKCATKLPLFTKQLIPQPFCDMNMNFSITDVSLSEWMKDKGLQLGQSLSTALANRLLDELGLSPFMNEEQCDRYTGVFAGAVDGWNSQDCPLNMTLPKIHSSVSCYIPDYCTGISCCIEVGKIGKSFSTYALMDACNWKLSVGIEKRSFNISLSNYEWEFSLDKFLAENNIIGSVQGLLLDQLMEALGITPYFKDTPCNRQLPPFSSAQSDGWNNGIPVTDSYLPLALHNQMAEYMVGYKVTITLLKDTPCMPCNRQLPPFSSAQSDGWNNECKLNLPYRLPTLSGPLTCQLTDTCTGIQCCVEIKEIGKSIDVFVILDACNYQFAAGIEKLTFNQSLLNYEFGKKESFNLMNVFRVGYSIDDLKGEKQFLVSVDISICFEANKPCAKSIPILEEIRLPKPLCNLESGFSFPDISLKNFTQSVGLNILDQLPGYAVDLLLEKSGISQFLEEKPCDRMMSPYSPAVNGWNKTCPVDLSLPALTGPLTCHIPDYCTGVECCVDVKPIGRSFHVYIFLDACSNRIKLGIEKFGIDVSYLNFEFGAVQHAKLASIITVDYSIYDLFDEKKYMVNMNLSVCLEPGSCDINVEIFNEMYLPKIGCDWNVDFSGISVTDFLKEKGLSLSNQLSNNVISQVLERIGVTEYLESPQCDRHSSTYSPSKNGWKNDCPSNKLDLPALSGPLQCTLQSSCTAVDCCIYVDFLKRSFHVMLDIDMCSRKITLGVEKLKMDLSVLDYTWGVKDSYKLMDTVVMDYSIDNRDDKNIFKVSLNISVRFDPGNSMFDWVLLQDTPLPQIPCDWNSGFAIKDFSLTSWMQNVNLPSGQQLSRIMASKLFEQLGIGSLMEENSCQRSGAKYSPAVDGWKKDCPLNVPMTPLKIPATCLIPSHCTAVDCCVDVDLLGRSLHAYVDLDTCNNQFSVGIEKLKLDPVSLIDYKFGTTNHFNLKGAVRVTYKIDDLQVERQYRVSLNISVCFESSGSCLYDFELFNNALVPKILCDWELGFSVPGFSLQKFVTDAGLSVGQTLTDSVLSNLFNQLGISSYLLDTPCHLNEYTPSKDGWKTDCKNDLALPTLPPTARCSIGDSCTAVSCCMEVDVLKRAFNARVDLDTCNYKLRFGLEKLSQEIDLFDYKWGSLEKKYLMNVVRIEFIVEDMVDDKQFKVNLNLSLCFEDGKACMFTMNVFKDTKLPKVFCDWGTGFLIPDFSLTKFLESQGEKLGTILSSGATILLMKTLGVDKFLVKPECQRSSSPYILANGGWNSTACPVITGTPALPSTVSCSVASTCSAIDCCMDVKFIGQTINTKISLDPCKYELELKIEALQITKSLLNYKWGEKETFNLQGGIKLQYRIDDLASEKMFMLDLEFAICLEEGKPNDCVVNIPLLKNLKIPKPLCNWNMGYSVPNFSLNHWLTNNGITNTAKLQQYVVQQLLRELGVDEYLKVPQCNRKASPYIPSDNQGWNVSAECPAQLTLSSLPPNITCHITDTCTGINCCLDVGKLGLSLNTYVVLDTCDNKFTVGVEKFSQTISLLNVNFGRVETFSFLGLSKIEYKIEDFQSEKTFVVSVNVSVCLESNKPCDVQLEILKNVKLPKPFCHYSGEFSIATCPKAVNMPTLPVTMACSLPEYCTGIQCCTDIPLLGRSYKIEDLEAEKMFLFNAKISVCFESGGDCRYSYNVLENTKLPKQPCDWKSGFAVPGFSIAQWFADKGLPNTTSHLTDLMSSRLLEDLGIAGFMLHPSCDKLSAKYSPVDGQGWKSDCSSNITVPTLPNDIVCHLDSTCTGISCCVDVGLIDQSISVYLTLDPCDYKLNIGIEKYQFEFSLLDFEFGIRKRFHIAGVMEMDYKITDLPGEAAFYVDLDLKVCFDDPGLPGLLNTKVCLIHTNILSGTKLPKTPCGWQKGFVDSNWSLSTWYNNMGLKTGTQLPTDAVLLLMDTLGIAEFLKNKQCDRHDPFSVYASQYEGWSTDCRSTSVVLPRLQDDYITCYLDNTCRNVQCCMDELFISRSFQVQVNFDPCNYLMTFEIEKLQINATLNEYEWGKWKQIDLYGVIKLSFILHDLYAEDQYLLSLTLSLCWESHGSCQDHHIFRNARLPKPTCNWNMDFKIPGFSLATFLTSEGLTTLTDPVISQLSEDLGLSTYLNSPTCDRSALPYKPKVNGWNNECKTPVASLEDISSHAACHIQDRCTAIDCCITLPSFKRNVNVFVDLDPCEYRLSIAIEKVHLNLSLVDYKWGSFQQFSLLGVINLNFTIDDLASDDVFVFNMNVSICLESSGPCELYLHLFKSTKLPKQTCNWNTDYKIQDFSLRSYLTDLGLSSSLKKLESHTTSELLHDLGIAPFLLDDQCDRGNLPYFPNKDGWNKGCPKPVSLSPLPNNTFCHLYDYCTGVTCCSDVELIGRTIKTYVSLDPCNRKMSIGIEKLSVNTSLFDYHFGSIERVKLHGVVHLDYQVEDLESEKKFMVSLNLSICFESHGPCVVSIPVLKNARLPKAVCDWKSDFIDPNFSFERFLSEKRLAPNHHLNTNEMKSLMDKLRITEFLQDSQCDTSQSPFSPSVNGWNNDCKLPMTLLPNNTGPATCNIHNTCTAVECCVTAEQIGRSFRTFVNFEPCLFKLTVGIEQLTFDRLLFDYEWGQPVQVWLFGFVRLEFTISDLETEGQYLFDMTLKVCFEVEGPCYVTVNVFNKYRLPKPACDWNTDFSIKGFSFDQWMKNESFTATPTLAPYMTSKLLSDLNVAAYMKNEKCKLNGPLFTPNIKGWKSECPTPIAVPDLPDNIVCHISGTCTDVNCCVHIPLINKTFDAYIKLDPCYEKLSVGIEKMHNQYKLLDYTYGKTENFNLLGLLRFEYSMFDFKDEGMYVMNLTLSFCVESSSNCNISIPVLQNVRLPKKTCTWTEDYKVKDFSLDQWTKERNQKPGAVLPDYHTSELLQQLDITNYLNTSMCSRKNSTNGWIKDCPENVTLPDLTANPLTCQLHSSCTSVECCMDVPFIGKTFRAILDLNQDTQILNVGIEKLQFPISLLDFEFGKDHEFRLNSIVRIRYNIYDLESQNKYLVTMEISMCWEKYKSCDWTAKVFDHTRLPKLTRNKQTGFNIPNFSLTSWSNSNGINTATMNNLDLSKLYRDLDLGWYLTESCNRSLAPYQSQTDGWNSACAEEIHLASLPPNSACHVTDTCTDIQCCVDIPILQRSVSLQINLEPCDLRLTVQLEGMEYSQMLYNYSWGTQDSFWLRGVFRFSYKIEDLVLANRYRLSLQFDSCFESSQPCSQSVTILDKVELPKVVCDWKQDYQIQDFSVDQWKQIKSFKASTMAEYEVSQLLEETRLGFYLNDSQCIIPTGSSKWKNECPSPISPAVLDGPIHCHISKECTSVDCCVNDEITQRNYNIYLTIDPCDFKLIIGAEKYTFTQSLLDFKWKSQYLFEMEGIIRMSIDVEDLPGQGVYIVSVNSSICWDNNSTCDYSVKIFENIQLPKPTCNYNKDYLTNDFSLTQWYTDTGYKATTTLTGNPLTDILEELGIVRYYETSECNRTLLPYQPTEANGWNIACPALEDTLPTLPSEVSCSLPNTCTGVDCCVDVELLGQSVYTTVDIDPCYLGMTVGIERMRFNTSLMDYTWGSVIDVALYGVVRFKLTVDDLSEENLYIVNMNISVCFESKGPCAIESAVILQNSLIPKMQCNFTHGFNIQGFSLSRWLTERDLKGTKTIPKFIVSQMMEYLDLSSYLHDTSCNRQVAPWGPNFDGWMKECKTPISVPYLKETETTCIVEDTCTAVRCCVEMSLLDRSFVYSIKLDACSFVLSVGIEKLTHNRSLIGYKYGEKRQFYMNGVLKIDYIIDELQSSNEFLLSVNLSVCLEPTYCVINRTIAENVRMPKPKCDWNRDYNIPGFSLKSWMTERHFVPGNTLPEYAILQLVKDLGVAGYLKGTPCNRTDYTPAVQGWKNECPVTTVIPSLQNGMSCRLLSSCTAVDCCLDVDIIGHSINAVLTLDPCDQRLTIGIENLMFNVSLYDFDWATAHKLYMDKVFRLDYAIYDLESDHQYMIELNVSLCFESSEPCMFTQAIFSNTKLTKKPCDWQTGFVNPKFSVSEWRKEHGIDLTSALSPIQISKLKETLGVAPYLSDKACQRYNSPYSPPLNGWRTECSTHMSELKALPFNINCYIDQTCTDVQCCMDIGLLSTSMEAEVKIDPCDFMLTVRIEKLTFELTLFDYQWGKQEYFDLYGVMLIEFSVDNLYEEKKYLINMNLTNSFEASGSIESHVVIFENHLLPKQACQWKSDYFINGFSLYSWLSHRGFKPTDALPKFMLYQLYEETNLAAYFQDNKCDRAVHPYNNGWSQDCSMNLTLPALKPELACHISDVCTGLTCCSYNQFLQQTFEVMFQLDPCENRLSIGIEKTVYNRTLTDFKW</sequence>
<dbReference type="Gene3D" id="2.70.70.10">
    <property type="entry name" value="Glucose Permease (Domain IIA)"/>
    <property type="match status" value="1"/>
</dbReference>
<keyword evidence="4" id="KW-1185">Reference proteome</keyword>
<accession>A0A8B6CKB1</accession>
<dbReference type="InterPro" id="IPR003034">
    <property type="entry name" value="SAP_dom"/>
</dbReference>
<feature type="compositionally biased region" description="Polar residues" evidence="1">
    <location>
        <begin position="291"/>
        <end position="317"/>
    </location>
</feature>
<proteinExistence type="predicted"/>
<gene>
    <name evidence="3" type="ORF">MGAL_10B037657</name>
</gene>
<feature type="non-terminal residue" evidence="3">
    <location>
        <position position="1"/>
    </location>
</feature>
<evidence type="ECO:0000256" key="1">
    <source>
        <dbReference type="SAM" id="MobiDB-lite"/>
    </source>
</evidence>
<feature type="domain" description="SAP" evidence="2">
    <location>
        <begin position="407"/>
        <end position="441"/>
    </location>
</feature>
<organism evidence="3 4">
    <name type="scientific">Mytilus galloprovincialis</name>
    <name type="common">Mediterranean mussel</name>
    <dbReference type="NCBI Taxonomy" id="29158"/>
    <lineage>
        <taxon>Eukaryota</taxon>
        <taxon>Metazoa</taxon>
        <taxon>Spiralia</taxon>
        <taxon>Lophotrochozoa</taxon>
        <taxon>Mollusca</taxon>
        <taxon>Bivalvia</taxon>
        <taxon>Autobranchia</taxon>
        <taxon>Pteriomorphia</taxon>
        <taxon>Mytilida</taxon>
        <taxon>Mytiloidea</taxon>
        <taxon>Mytilidae</taxon>
        <taxon>Mytilinae</taxon>
        <taxon>Mytilus</taxon>
    </lineage>
</organism>
<comment type="caution">
    <text evidence="3">The sequence shown here is derived from an EMBL/GenBank/DDBJ whole genome shotgun (WGS) entry which is preliminary data.</text>
</comment>
<name>A0A8B6CKB1_MYTGA</name>
<feature type="domain" description="SAP" evidence="2">
    <location>
        <begin position="644"/>
        <end position="678"/>
    </location>
</feature>
<dbReference type="EMBL" id="UYJE01001909">
    <property type="protein sequence ID" value="VDI06313.1"/>
    <property type="molecule type" value="Genomic_DNA"/>
</dbReference>
<protein>
    <recommendedName>
        <fullName evidence="2">SAP domain-containing protein</fullName>
    </recommendedName>
</protein>
<dbReference type="OrthoDB" id="10019607at2759"/>